<dbReference type="Proteomes" id="UP001501303">
    <property type="component" value="Unassembled WGS sequence"/>
</dbReference>
<feature type="region of interest" description="Disordered" evidence="1">
    <location>
        <begin position="121"/>
        <end position="212"/>
    </location>
</feature>
<feature type="compositionally biased region" description="Gly residues" evidence="1">
    <location>
        <begin position="128"/>
        <end position="138"/>
    </location>
</feature>
<accession>A0ABN2NS44</accession>
<organism evidence="2 3">
    <name type="scientific">Streptomyces sodiiphilus</name>
    <dbReference type="NCBI Taxonomy" id="226217"/>
    <lineage>
        <taxon>Bacteria</taxon>
        <taxon>Bacillati</taxon>
        <taxon>Actinomycetota</taxon>
        <taxon>Actinomycetes</taxon>
        <taxon>Kitasatosporales</taxon>
        <taxon>Streptomycetaceae</taxon>
        <taxon>Streptomyces</taxon>
    </lineage>
</organism>
<comment type="caution">
    <text evidence="2">The sequence shown here is derived from an EMBL/GenBank/DDBJ whole genome shotgun (WGS) entry which is preliminary data.</text>
</comment>
<gene>
    <name evidence="2" type="ORF">GCM10009716_00090</name>
</gene>
<protein>
    <submittedName>
        <fullName evidence="2">Uncharacterized protein</fullName>
    </submittedName>
</protein>
<evidence type="ECO:0000256" key="1">
    <source>
        <dbReference type="SAM" id="MobiDB-lite"/>
    </source>
</evidence>
<name>A0ABN2NS44_9ACTN</name>
<keyword evidence="3" id="KW-1185">Reference proteome</keyword>
<dbReference type="EMBL" id="BAAAMJ010000001">
    <property type="protein sequence ID" value="GAA1894196.1"/>
    <property type="molecule type" value="Genomic_DNA"/>
</dbReference>
<proteinExistence type="predicted"/>
<sequence length="212" mass="20958">MDVDVASVPGYLYMWAIGRARAAAGAVTGAVDTSLEAVVGRLAAVVRRRLGEDHDALAGLEEEAEAAAADTAPGAGAAGDPALSQETHGALVYALTRAVKNDPAFARDLAEALGAVKTADIGSMTSSSGGGTTAGGGITMTTSGDQSPVIGGNTGDLTFGNLPPAPAAVSDSSPGEGQDGKTGREERKEEGREEGKGEGEAPGPSRPGPDQS</sequence>
<dbReference type="RefSeq" id="WP_344257718.1">
    <property type="nucleotide sequence ID" value="NZ_BAAAMJ010000001.1"/>
</dbReference>
<reference evidence="2 3" key="1">
    <citation type="journal article" date="2019" name="Int. J. Syst. Evol. Microbiol.">
        <title>The Global Catalogue of Microorganisms (GCM) 10K type strain sequencing project: providing services to taxonomists for standard genome sequencing and annotation.</title>
        <authorList>
            <consortium name="The Broad Institute Genomics Platform"/>
            <consortium name="The Broad Institute Genome Sequencing Center for Infectious Disease"/>
            <person name="Wu L."/>
            <person name="Ma J."/>
        </authorList>
    </citation>
    <scope>NUCLEOTIDE SEQUENCE [LARGE SCALE GENOMIC DNA]</scope>
    <source>
        <strain evidence="2 3">JCM 13581</strain>
    </source>
</reference>
<evidence type="ECO:0000313" key="2">
    <source>
        <dbReference type="EMBL" id="GAA1894196.1"/>
    </source>
</evidence>
<feature type="compositionally biased region" description="Basic and acidic residues" evidence="1">
    <location>
        <begin position="178"/>
        <end position="199"/>
    </location>
</feature>
<evidence type="ECO:0000313" key="3">
    <source>
        <dbReference type="Proteomes" id="UP001501303"/>
    </source>
</evidence>